<protein>
    <submittedName>
        <fullName evidence="2">Uncharacterized protein</fullName>
    </submittedName>
</protein>
<gene>
    <name evidence="2" type="ORF">HAX54_048895</name>
</gene>
<accession>A0ABS8SUN3</accession>
<dbReference type="Proteomes" id="UP000823775">
    <property type="component" value="Unassembled WGS sequence"/>
</dbReference>
<dbReference type="EMBL" id="JACEIK010000816">
    <property type="protein sequence ID" value="MCD7462608.1"/>
    <property type="molecule type" value="Genomic_DNA"/>
</dbReference>
<comment type="caution">
    <text evidence="2">The sequence shown here is derived from an EMBL/GenBank/DDBJ whole genome shotgun (WGS) entry which is preliminary data.</text>
</comment>
<feature type="compositionally biased region" description="Acidic residues" evidence="1">
    <location>
        <begin position="77"/>
        <end position="90"/>
    </location>
</feature>
<keyword evidence="3" id="KW-1185">Reference proteome</keyword>
<feature type="compositionally biased region" description="Basic and acidic residues" evidence="1">
    <location>
        <begin position="91"/>
        <end position="114"/>
    </location>
</feature>
<evidence type="ECO:0000256" key="1">
    <source>
        <dbReference type="SAM" id="MobiDB-lite"/>
    </source>
</evidence>
<evidence type="ECO:0000313" key="2">
    <source>
        <dbReference type="EMBL" id="MCD7462608.1"/>
    </source>
</evidence>
<feature type="region of interest" description="Disordered" evidence="1">
    <location>
        <begin position="40"/>
        <end position="133"/>
    </location>
</feature>
<feature type="compositionally biased region" description="Basic and acidic residues" evidence="1">
    <location>
        <begin position="64"/>
        <end position="76"/>
    </location>
</feature>
<organism evidence="2 3">
    <name type="scientific">Datura stramonium</name>
    <name type="common">Jimsonweed</name>
    <name type="synonym">Common thornapple</name>
    <dbReference type="NCBI Taxonomy" id="4076"/>
    <lineage>
        <taxon>Eukaryota</taxon>
        <taxon>Viridiplantae</taxon>
        <taxon>Streptophyta</taxon>
        <taxon>Embryophyta</taxon>
        <taxon>Tracheophyta</taxon>
        <taxon>Spermatophyta</taxon>
        <taxon>Magnoliopsida</taxon>
        <taxon>eudicotyledons</taxon>
        <taxon>Gunneridae</taxon>
        <taxon>Pentapetalae</taxon>
        <taxon>asterids</taxon>
        <taxon>lamiids</taxon>
        <taxon>Solanales</taxon>
        <taxon>Solanaceae</taxon>
        <taxon>Solanoideae</taxon>
        <taxon>Datureae</taxon>
        <taxon>Datura</taxon>
    </lineage>
</organism>
<name>A0ABS8SUN3_DATST</name>
<sequence length="205" mass="22611">MLQFLKVTPGYLMNCDREQMQWFGGDYNLEVSDKSPVVTTRAKSKAQEAAVATSPLPQFEEGGEGDKSDSEDPSKDDAEEGNNDAEEFGDDYNKDEESGEKGNSGEESGDKESAAEESGEQEEGSDPPTTPEARGMVNVIAEDKKEAEWVISKNPIYKASLNFLAKSWWSIFRHRLVPIVNGNVLRADKAALVACIMSEYLLNIF</sequence>
<evidence type="ECO:0000313" key="3">
    <source>
        <dbReference type="Proteomes" id="UP000823775"/>
    </source>
</evidence>
<proteinExistence type="predicted"/>
<feature type="compositionally biased region" description="Acidic residues" evidence="1">
    <location>
        <begin position="115"/>
        <end position="125"/>
    </location>
</feature>
<reference evidence="2 3" key="1">
    <citation type="journal article" date="2021" name="BMC Genomics">
        <title>Datura genome reveals duplications of psychoactive alkaloid biosynthetic genes and high mutation rate following tissue culture.</title>
        <authorList>
            <person name="Rajewski A."/>
            <person name="Carter-House D."/>
            <person name="Stajich J."/>
            <person name="Litt A."/>
        </authorList>
    </citation>
    <scope>NUCLEOTIDE SEQUENCE [LARGE SCALE GENOMIC DNA]</scope>
    <source>
        <strain evidence="2">AR-01</strain>
    </source>
</reference>